<comment type="caution">
    <text evidence="1">The sequence shown here is derived from an EMBL/GenBank/DDBJ whole genome shotgun (WGS) entry which is preliminary data.</text>
</comment>
<evidence type="ECO:0000313" key="1">
    <source>
        <dbReference type="EMBL" id="MCT8973615.1"/>
    </source>
</evidence>
<reference evidence="1 2" key="1">
    <citation type="submission" date="2022-04" db="EMBL/GenBank/DDBJ databases">
        <authorList>
            <person name="Ye Y.-Q."/>
            <person name="Du Z.-J."/>
        </authorList>
    </citation>
    <scope>NUCLEOTIDE SEQUENCE [LARGE SCALE GENOMIC DNA]</scope>
    <source>
        <strain evidence="1 2">A6E488</strain>
    </source>
</reference>
<protein>
    <submittedName>
        <fullName evidence="1">Uncharacterized protein</fullName>
    </submittedName>
</protein>
<evidence type="ECO:0000313" key="2">
    <source>
        <dbReference type="Proteomes" id="UP001320898"/>
    </source>
</evidence>
<organism evidence="1 2">
    <name type="scientific">Microbaculum marinisediminis</name>
    <dbReference type="NCBI Taxonomy" id="2931392"/>
    <lineage>
        <taxon>Bacteria</taxon>
        <taxon>Pseudomonadati</taxon>
        <taxon>Pseudomonadota</taxon>
        <taxon>Alphaproteobacteria</taxon>
        <taxon>Hyphomicrobiales</taxon>
        <taxon>Tepidamorphaceae</taxon>
        <taxon>Microbaculum</taxon>
    </lineage>
</organism>
<proteinExistence type="predicted"/>
<keyword evidence="2" id="KW-1185">Reference proteome</keyword>
<dbReference type="AlphaFoldDB" id="A0AAW5R2M0"/>
<name>A0AAW5R2M0_9HYPH</name>
<accession>A0AAW5R2M0</accession>
<dbReference type="RefSeq" id="WP_261617198.1">
    <property type="nucleotide sequence ID" value="NZ_JALIDZ010000008.1"/>
</dbReference>
<gene>
    <name evidence="1" type="ORF">MUB46_17265</name>
</gene>
<dbReference type="EMBL" id="JALIDZ010000008">
    <property type="protein sequence ID" value="MCT8973615.1"/>
    <property type="molecule type" value="Genomic_DNA"/>
</dbReference>
<dbReference type="Proteomes" id="UP001320898">
    <property type="component" value="Unassembled WGS sequence"/>
</dbReference>
<sequence>MLGDIIARLGDKGTAEAVLIEAGELALLAEVREAARSLDMEADAFASLAVRRFVERADDDAWLHLVGVMGRSETPGLDALSTILRRAVADAREAVA</sequence>